<organism evidence="1 2">
    <name type="scientific">Moorena bouillonii PNG</name>
    <dbReference type="NCBI Taxonomy" id="568701"/>
    <lineage>
        <taxon>Bacteria</taxon>
        <taxon>Bacillati</taxon>
        <taxon>Cyanobacteriota</taxon>
        <taxon>Cyanophyceae</taxon>
        <taxon>Coleofasciculales</taxon>
        <taxon>Coleofasciculaceae</taxon>
        <taxon>Moorena</taxon>
    </lineage>
</organism>
<gene>
    <name evidence="1" type="ORF">BJP37_02350</name>
</gene>
<sequence>MTKNRINDFINGRFLDNHFYAFGYEGSHIVTNVMALGEDYLPKQIGNMFSADLCIDINGKKQYLPKQGMVEKHYRQGNRSYLVEIVLDKKRQMTGRCSPK</sequence>
<keyword evidence="2" id="KW-1185">Reference proteome</keyword>
<protein>
    <submittedName>
        <fullName evidence="1">Uncharacterized protein</fullName>
    </submittedName>
</protein>
<evidence type="ECO:0000313" key="2">
    <source>
        <dbReference type="Proteomes" id="UP000186657"/>
    </source>
</evidence>
<dbReference type="AlphaFoldDB" id="A0A1U7MWG9"/>
<comment type="caution">
    <text evidence="1">The sequence shown here is derived from an EMBL/GenBank/DDBJ whole genome shotgun (WGS) entry which is preliminary data.</text>
</comment>
<reference evidence="1 2" key="1">
    <citation type="submission" date="2016-10" db="EMBL/GenBank/DDBJ databases">
        <title>Comparative genomics uncovers the prolific and rare metabolic potential of the cyanobacterial genus Moorea.</title>
        <authorList>
            <person name="Leao T."/>
            <person name="Castelao G."/>
            <person name="Korobeynikov A."/>
            <person name="Monroe E.A."/>
            <person name="Podell S."/>
            <person name="Glukhov E."/>
            <person name="Allen E."/>
            <person name="Gerwick W.H."/>
            <person name="Gerwick L."/>
        </authorList>
    </citation>
    <scope>NUCLEOTIDE SEQUENCE [LARGE SCALE GENOMIC DNA]</scope>
    <source>
        <strain evidence="1 2">PNG5-198</strain>
    </source>
</reference>
<proteinExistence type="predicted"/>
<dbReference type="Proteomes" id="UP000186657">
    <property type="component" value="Unassembled WGS sequence"/>
</dbReference>
<dbReference type="EMBL" id="MKZS01000001">
    <property type="protein sequence ID" value="OLT58053.1"/>
    <property type="molecule type" value="Genomic_DNA"/>
</dbReference>
<name>A0A1U7MWG9_9CYAN</name>
<evidence type="ECO:0000313" key="1">
    <source>
        <dbReference type="EMBL" id="OLT58053.1"/>
    </source>
</evidence>
<dbReference type="RefSeq" id="WP_075896193.1">
    <property type="nucleotide sequence ID" value="NZ_MKZS01000001.1"/>
</dbReference>
<accession>A0A1U7MWG9</accession>